<feature type="repeat" description="WD" evidence="3">
    <location>
        <begin position="1066"/>
        <end position="1098"/>
    </location>
</feature>
<dbReference type="SMART" id="SM00028">
    <property type="entry name" value="TPR"/>
    <property type="match status" value="2"/>
</dbReference>
<dbReference type="Gene3D" id="2.130.10.10">
    <property type="entry name" value="YVTN repeat-like/Quinoprotein amine dehydrogenase"/>
    <property type="match status" value="4"/>
</dbReference>
<evidence type="ECO:0000259" key="4">
    <source>
        <dbReference type="Pfam" id="PF00656"/>
    </source>
</evidence>
<dbReference type="SUPFAM" id="SSF52540">
    <property type="entry name" value="P-loop containing nucleoside triphosphate hydrolases"/>
    <property type="match status" value="1"/>
</dbReference>
<feature type="repeat" description="WD" evidence="3">
    <location>
        <begin position="1108"/>
        <end position="1140"/>
    </location>
</feature>
<dbReference type="Pfam" id="PF20703">
    <property type="entry name" value="nSTAND1"/>
    <property type="match status" value="1"/>
</dbReference>
<proteinExistence type="predicted"/>
<feature type="repeat" description="WD" evidence="3">
    <location>
        <begin position="898"/>
        <end position="930"/>
    </location>
</feature>
<sequence>MKERREALVVGINRYPLLRDGTTKKPQHLEKPAADAEAVAQIIEKYGNFTVRRLPEVYSPEGKRGVDPNPPSQNLVQVPDLEAAIAQLFNPPGRIKPDTALLFFAGHGLRKEQGGVTEGFLATSDVNPDKGKWGVSLRWLRELLQKSPVQQQIIWLDCCHSGELLNILDEANPGKEGKAVDRCLIAACRGFEVSREQLQGEHGILTAALLQGLNPNADVDGWVSNNKLADFINKKMSAELQRPVFHNSGGAIILTDRTHGAQRQVDSKLKGKCPYKSLNYFTQEDAVFFYGRTELTDILIDRVRRENFTAVLGASGSGKSSVLRAGLLYQLKRGQKLSGSDRWKYYDPFTPGEHPLQSFKKATGTDAQHFKQYIATLKTERVVLVVDQFEECFTMCQDKQEREQFFACLLQAVEQTNNKLRLVLGMRADFLGKCAEYAQLANKIDRHLVTVKPMTRQEIEEAIAKPGELVGLKVEQALVTKMTDDVVGSPGSLPLLQYTLTELWEQAQKSPNRNRLTLECYHLLGGIEKTLPKRANQVYNSLQDEEKLVAKRIFLELTQLGETSDRRRRVRKEDLVNQRHSLELLDRTIEQLVKAKLIVTTNESQSVNGKPGVILDIVHEALIRHWQELRQWVADNQVALEIERKIEARAKDWERNGKTEDLGLLLQGATLIEAETYLNDYGNLGLLDGIAQEYIEVSQKVRDRLIQKELERKQRELKAVKTRNRILVGSLGVVSAVAVGAFFLWRDAERQKTIARLGESAAVASNLVSVTPVEGLMRAIQATGESQSSLRQVLNPVQSSLLDAIDVARERNILRGHQGIVSSVALGPDGQRIVSGGADGTVRLWDSSGKAIGSPIKAHQGIVSSVALGPDGQRIVSGGEDGTVRLWDSSGKAIGSPLLGHQGSVISVALSPDGQRIVSGGADGTVRLWDSSGKAIGSPIKAHQGIVSSVALSPDGQRIVSGGADGTVRLWDSSGKAIGSPLLGHQGIVSSVALSPDGQRIVSGGEDGTVRLWDSSGKAIGSPLLGHQGIVFSVALSPDGQRIVSGGADGTVRLWDSSGKAIGSPIKAHQGIVSSVAFSADGQRIVSGGEDGTVRLWDSSGKAIGSPFLGHQGDVSSVALSPDGQRIVSGGADGTVRLWQGGTWERWLRMGCDRLLDHPVLVEPETNIDEESETIKFAQSARSTCQKLAWNPSENARFLVNQGRAIGQGGDFKGAMAKFQAARKLSPSITIPSEAEVGWWAAGGLVKNGEKLVKEGKVKEALAAYREAQTLKPTWKLPSESWNTLCRYGSLHGQAAEVMKACENAVTVAPKNGEFRDSRGIARAMTGNTAGAIEDFQAFIKSTGSDEEKKQRQGWIDALKAGKNPFTQEEIKRLLPE</sequence>
<dbReference type="Pfam" id="PF00400">
    <property type="entry name" value="WD40"/>
    <property type="match status" value="8"/>
</dbReference>
<dbReference type="GO" id="GO:0004197">
    <property type="term" value="F:cysteine-type endopeptidase activity"/>
    <property type="evidence" value="ECO:0007669"/>
    <property type="project" value="InterPro"/>
</dbReference>
<dbReference type="Gene3D" id="3.40.50.300">
    <property type="entry name" value="P-loop containing nucleotide triphosphate hydrolases"/>
    <property type="match status" value="1"/>
</dbReference>
<evidence type="ECO:0000256" key="1">
    <source>
        <dbReference type="ARBA" id="ARBA00022574"/>
    </source>
</evidence>
<comment type="caution">
    <text evidence="6">The sequence shown here is derived from an EMBL/GenBank/DDBJ whole genome shotgun (WGS) entry which is preliminary data.</text>
</comment>
<evidence type="ECO:0000259" key="5">
    <source>
        <dbReference type="Pfam" id="PF20703"/>
    </source>
</evidence>
<organism evidence="6 7">
    <name type="scientific">Microseira wollei NIES-4236</name>
    <dbReference type="NCBI Taxonomy" id="2530354"/>
    <lineage>
        <taxon>Bacteria</taxon>
        <taxon>Bacillati</taxon>
        <taxon>Cyanobacteriota</taxon>
        <taxon>Cyanophyceae</taxon>
        <taxon>Oscillatoriophycideae</taxon>
        <taxon>Aerosakkonematales</taxon>
        <taxon>Aerosakkonemataceae</taxon>
        <taxon>Microseira</taxon>
    </lineage>
</organism>
<feature type="domain" description="Novel STAND NTPase 1" evidence="5">
    <location>
        <begin position="274"/>
        <end position="660"/>
    </location>
</feature>
<dbReference type="SUPFAM" id="SSF48452">
    <property type="entry name" value="TPR-like"/>
    <property type="match status" value="1"/>
</dbReference>
<feature type="repeat" description="WD" evidence="3">
    <location>
        <begin position="1024"/>
        <end position="1056"/>
    </location>
</feature>
<dbReference type="PROSITE" id="PS50082">
    <property type="entry name" value="WD_REPEATS_2"/>
    <property type="match status" value="8"/>
</dbReference>
<feature type="repeat" description="WD" evidence="3">
    <location>
        <begin position="982"/>
        <end position="1014"/>
    </location>
</feature>
<dbReference type="Proteomes" id="UP001050975">
    <property type="component" value="Unassembled WGS sequence"/>
</dbReference>
<evidence type="ECO:0000256" key="3">
    <source>
        <dbReference type="PROSITE-ProRule" id="PRU00221"/>
    </source>
</evidence>
<keyword evidence="2" id="KW-0677">Repeat</keyword>
<dbReference type="EMBL" id="BLAY01000002">
    <property type="protein sequence ID" value="GET35472.1"/>
    <property type="molecule type" value="Genomic_DNA"/>
</dbReference>
<feature type="repeat" description="WD" evidence="3">
    <location>
        <begin position="940"/>
        <end position="972"/>
    </location>
</feature>
<gene>
    <name evidence="6" type="ORF">MiSe_02140</name>
</gene>
<dbReference type="PANTHER" id="PTHR19848:SF8">
    <property type="entry name" value="F-BOX AND WD REPEAT DOMAIN CONTAINING 7"/>
    <property type="match status" value="1"/>
</dbReference>
<dbReference type="CDD" id="cd00200">
    <property type="entry name" value="WD40"/>
    <property type="match status" value="1"/>
</dbReference>
<dbReference type="Pfam" id="PF00656">
    <property type="entry name" value="Peptidase_C14"/>
    <property type="match status" value="1"/>
</dbReference>
<dbReference type="InterPro" id="IPR001680">
    <property type="entry name" value="WD40_rpt"/>
</dbReference>
<dbReference type="RefSeq" id="WP_226572993.1">
    <property type="nucleotide sequence ID" value="NZ_BLAY01000002.1"/>
</dbReference>
<evidence type="ECO:0000313" key="6">
    <source>
        <dbReference type="EMBL" id="GET35472.1"/>
    </source>
</evidence>
<evidence type="ECO:0000256" key="2">
    <source>
        <dbReference type="ARBA" id="ARBA00022737"/>
    </source>
</evidence>
<dbReference type="InterPro" id="IPR027417">
    <property type="entry name" value="P-loop_NTPase"/>
</dbReference>
<feature type="domain" description="Peptidase C14 caspase" evidence="4">
    <location>
        <begin position="4"/>
        <end position="246"/>
    </location>
</feature>
<accession>A0AAV3X7X3</accession>
<dbReference type="InterPro" id="IPR015943">
    <property type="entry name" value="WD40/YVTN_repeat-like_dom_sf"/>
</dbReference>
<dbReference type="GO" id="GO:0006508">
    <property type="term" value="P:proteolysis"/>
    <property type="evidence" value="ECO:0007669"/>
    <property type="project" value="InterPro"/>
</dbReference>
<keyword evidence="1 3" id="KW-0853">WD repeat</keyword>
<dbReference type="PROSITE" id="PS50294">
    <property type="entry name" value="WD_REPEATS_REGION"/>
    <property type="match status" value="8"/>
</dbReference>
<reference evidence="6" key="1">
    <citation type="submission" date="2019-10" db="EMBL/GenBank/DDBJ databases">
        <title>Draft genome sequece of Microseira wollei NIES-4236.</title>
        <authorList>
            <person name="Yamaguchi H."/>
            <person name="Suzuki S."/>
            <person name="Kawachi M."/>
        </authorList>
    </citation>
    <scope>NUCLEOTIDE SEQUENCE</scope>
    <source>
        <strain evidence="6">NIES-4236</strain>
    </source>
</reference>
<dbReference type="InterPro" id="IPR036322">
    <property type="entry name" value="WD40_repeat_dom_sf"/>
</dbReference>
<dbReference type="Gene3D" id="3.40.50.1460">
    <property type="match status" value="1"/>
</dbReference>
<dbReference type="Gene3D" id="1.25.40.10">
    <property type="entry name" value="Tetratricopeptide repeat domain"/>
    <property type="match status" value="1"/>
</dbReference>
<name>A0AAV3X7X3_9CYAN</name>
<dbReference type="InterPro" id="IPR019734">
    <property type="entry name" value="TPR_rpt"/>
</dbReference>
<feature type="repeat" description="WD" evidence="3">
    <location>
        <begin position="814"/>
        <end position="846"/>
    </location>
</feature>
<dbReference type="PRINTS" id="PR00320">
    <property type="entry name" value="GPROTEINBRPT"/>
</dbReference>
<dbReference type="SUPFAM" id="SSF50978">
    <property type="entry name" value="WD40 repeat-like"/>
    <property type="match status" value="1"/>
</dbReference>
<dbReference type="InterPro" id="IPR049052">
    <property type="entry name" value="nSTAND1"/>
</dbReference>
<dbReference type="InterPro" id="IPR011990">
    <property type="entry name" value="TPR-like_helical_dom_sf"/>
</dbReference>
<protein>
    <submittedName>
        <fullName evidence="6">Peptidase C14, caspase catalytic subunit p20</fullName>
    </submittedName>
</protein>
<feature type="repeat" description="WD" evidence="3">
    <location>
        <begin position="856"/>
        <end position="888"/>
    </location>
</feature>
<dbReference type="SMART" id="SM00320">
    <property type="entry name" value="WD40"/>
    <property type="match status" value="8"/>
</dbReference>
<evidence type="ECO:0000313" key="7">
    <source>
        <dbReference type="Proteomes" id="UP001050975"/>
    </source>
</evidence>
<dbReference type="PANTHER" id="PTHR19848">
    <property type="entry name" value="WD40 REPEAT PROTEIN"/>
    <property type="match status" value="1"/>
</dbReference>
<keyword evidence="7" id="KW-1185">Reference proteome</keyword>
<dbReference type="InterPro" id="IPR020472">
    <property type="entry name" value="WD40_PAC1"/>
</dbReference>
<dbReference type="InterPro" id="IPR011600">
    <property type="entry name" value="Pept_C14_caspase"/>
</dbReference>